<evidence type="ECO:0000313" key="6">
    <source>
        <dbReference type="Ensembl" id="ENSOMYP00000126995.1"/>
    </source>
</evidence>
<feature type="compositionally biased region" description="Polar residues" evidence="2">
    <location>
        <begin position="1596"/>
        <end position="1610"/>
    </location>
</feature>
<feature type="compositionally biased region" description="Acidic residues" evidence="2">
    <location>
        <begin position="1426"/>
        <end position="1443"/>
    </location>
</feature>
<dbReference type="InterPro" id="IPR001849">
    <property type="entry name" value="PH_domain"/>
</dbReference>
<feature type="compositionally biased region" description="Polar residues" evidence="2">
    <location>
        <begin position="1699"/>
        <end position="1709"/>
    </location>
</feature>
<evidence type="ECO:0000313" key="7">
    <source>
        <dbReference type="Proteomes" id="UP000694395"/>
    </source>
</evidence>
<dbReference type="SUPFAM" id="SSF50729">
    <property type="entry name" value="PH domain-like"/>
    <property type="match status" value="1"/>
</dbReference>
<dbReference type="CDD" id="cd01253">
    <property type="entry name" value="PH_ARHGAP21-like"/>
    <property type="match status" value="1"/>
</dbReference>
<dbReference type="FunFam" id="2.30.42.10:FF:000066">
    <property type="entry name" value="Rho GTPase activating protein 21"/>
    <property type="match status" value="1"/>
</dbReference>
<dbReference type="GO" id="GO:0007165">
    <property type="term" value="P:signal transduction"/>
    <property type="evidence" value="ECO:0007669"/>
    <property type="project" value="InterPro"/>
</dbReference>
<dbReference type="InterPro" id="IPR001478">
    <property type="entry name" value="PDZ"/>
</dbReference>
<dbReference type="InterPro" id="IPR008936">
    <property type="entry name" value="Rho_GTPase_activation_prot"/>
</dbReference>
<dbReference type="SMART" id="SM00233">
    <property type="entry name" value="PH"/>
    <property type="match status" value="1"/>
</dbReference>
<feature type="compositionally biased region" description="Basic residues" evidence="2">
    <location>
        <begin position="714"/>
        <end position="723"/>
    </location>
</feature>
<dbReference type="Pfam" id="PF17820">
    <property type="entry name" value="PDZ_6"/>
    <property type="match status" value="1"/>
</dbReference>
<evidence type="ECO:0000256" key="2">
    <source>
        <dbReference type="SAM" id="MobiDB-lite"/>
    </source>
</evidence>
<accession>A0A8K9X390</accession>
<dbReference type="PROSITE" id="PS50106">
    <property type="entry name" value="PDZ"/>
    <property type="match status" value="1"/>
</dbReference>
<dbReference type="InterPro" id="IPR011993">
    <property type="entry name" value="PH-like_dom_sf"/>
</dbReference>
<dbReference type="InterPro" id="IPR000198">
    <property type="entry name" value="RhoGAP_dom"/>
</dbReference>
<feature type="compositionally biased region" description="Low complexity" evidence="2">
    <location>
        <begin position="1622"/>
        <end position="1636"/>
    </location>
</feature>
<feature type="compositionally biased region" description="Polar residues" evidence="2">
    <location>
        <begin position="466"/>
        <end position="479"/>
    </location>
</feature>
<evidence type="ECO:0000259" key="3">
    <source>
        <dbReference type="PROSITE" id="PS50003"/>
    </source>
</evidence>
<feature type="compositionally biased region" description="Low complexity" evidence="2">
    <location>
        <begin position="359"/>
        <end position="372"/>
    </location>
</feature>
<dbReference type="PANTHER" id="PTHR23175:SF5">
    <property type="entry name" value="RHO GTPASE-ACTIVATING PROTEIN 23"/>
    <property type="match status" value="1"/>
</dbReference>
<dbReference type="GO" id="GO:0005096">
    <property type="term" value="F:GTPase activator activity"/>
    <property type="evidence" value="ECO:0007669"/>
    <property type="project" value="UniProtKB-KW"/>
</dbReference>
<feature type="compositionally biased region" description="Polar residues" evidence="2">
    <location>
        <begin position="381"/>
        <end position="399"/>
    </location>
</feature>
<feature type="compositionally biased region" description="Basic and acidic residues" evidence="2">
    <location>
        <begin position="1664"/>
        <end position="1673"/>
    </location>
</feature>
<dbReference type="Gene3D" id="1.10.555.10">
    <property type="entry name" value="Rho GTPase activation protein"/>
    <property type="match status" value="1"/>
</dbReference>
<dbReference type="InterPro" id="IPR041489">
    <property type="entry name" value="PDZ_6"/>
</dbReference>
<name>A0A8K9X390_ONCMY</name>
<feature type="compositionally biased region" description="Acidic residues" evidence="2">
    <location>
        <begin position="1524"/>
        <end position="1538"/>
    </location>
</feature>
<evidence type="ECO:0000256" key="1">
    <source>
        <dbReference type="ARBA" id="ARBA00022468"/>
    </source>
</evidence>
<dbReference type="Pfam" id="PF00169">
    <property type="entry name" value="PH"/>
    <property type="match status" value="1"/>
</dbReference>
<feature type="region of interest" description="Disordered" evidence="2">
    <location>
        <begin position="1505"/>
        <end position="1741"/>
    </location>
</feature>
<dbReference type="FunFam" id="1.10.555.10:FF:000014">
    <property type="entry name" value="Rho GTPase activating protein 21"/>
    <property type="match status" value="1"/>
</dbReference>
<feature type="compositionally biased region" description="Polar residues" evidence="2">
    <location>
        <begin position="1038"/>
        <end position="1050"/>
    </location>
</feature>
<feature type="region of interest" description="Disordered" evidence="2">
    <location>
        <begin position="428"/>
        <end position="510"/>
    </location>
</feature>
<feature type="compositionally biased region" description="Basic residues" evidence="2">
    <location>
        <begin position="1770"/>
        <end position="1780"/>
    </location>
</feature>
<feature type="region of interest" description="Disordered" evidence="2">
    <location>
        <begin position="529"/>
        <end position="763"/>
    </location>
</feature>
<feature type="compositionally biased region" description="Polar residues" evidence="2">
    <location>
        <begin position="344"/>
        <end position="358"/>
    </location>
</feature>
<feature type="domain" description="Rho-GAP" evidence="5">
    <location>
        <begin position="1106"/>
        <end position="1297"/>
    </location>
</feature>
<feature type="region of interest" description="Disordered" evidence="2">
    <location>
        <begin position="1374"/>
        <end position="1446"/>
    </location>
</feature>
<evidence type="ECO:0000259" key="5">
    <source>
        <dbReference type="PROSITE" id="PS50238"/>
    </source>
</evidence>
<feature type="region of interest" description="Disordered" evidence="2">
    <location>
        <begin position="1066"/>
        <end position="1092"/>
    </location>
</feature>
<dbReference type="PANTHER" id="PTHR23175">
    <property type="entry name" value="PDZ DOMAIN-CONTAINING PROTEIN"/>
    <property type="match status" value="1"/>
</dbReference>
<dbReference type="PROSITE" id="PS50003">
    <property type="entry name" value="PH_DOMAIN"/>
    <property type="match status" value="1"/>
</dbReference>
<dbReference type="Pfam" id="PF00620">
    <property type="entry name" value="RhoGAP"/>
    <property type="match status" value="1"/>
</dbReference>
<feature type="region of interest" description="Disordered" evidence="2">
    <location>
        <begin position="251"/>
        <end position="415"/>
    </location>
</feature>
<keyword evidence="7" id="KW-1185">Reference proteome</keyword>
<dbReference type="SMART" id="SM00228">
    <property type="entry name" value="PDZ"/>
    <property type="match status" value="1"/>
</dbReference>
<dbReference type="GeneTree" id="ENSGT00940000157982"/>
<dbReference type="SMART" id="SM00324">
    <property type="entry name" value="RhoGAP"/>
    <property type="match status" value="1"/>
</dbReference>
<sequence>MLASGRPVSGNLCAPMPAAMPPYPALPAESEWCFQNPVGVDCSAAEPRCIWLAVLRGAPLPSPSPPTMRPVLVGNGHGCTSRALQCSHQPRAKGWRDGLSSAGDNPRPAMGALGEGVGVGWQGPRTLLLQKNSQGFGFTLRHFIVYPPESALHTSLKDEENGNGKGRSRLEPMDTIFVKNVRERGPAHQGGLCTGDRLVKVNGESVLGKTYSQVIALIQNSESVLELSIMPKDEDVLQLAYSQDAYLRGNEPYTGGARNLPVPPPLCYAPRTKSQPPAGAPAPMGQNQLDNWSRWAGSASPLSPLDNRSTVGSPASWQEGLGGEPGGVCHSSPPYRTEEIQYGVTGQQPTGQTRGRSYSSSSSSGGPLSSPLHVHYVNHNAAGTATTASSQPQKGSQAWASPPQPSPSRSQHCQQALSEWYYSQAAEQHQGRSGSMHQRHRSYSQDRLCETGPGCHRRGPGGWPHSASQDTLMLLQQSGPGPHGDPSWTYGDWEGARDQSHPSSYGSRARSESLLVQYDRYGRSLEMLESPRSERPAWLQQASQQAPRTEAYQRQGNHYGVAPAPSMGRLAQPHHKTTPQPHSQSHPQPQPQPQQPAPQSRRLPTGQSLDDQPVGYRSYSPSFNRKTGRIMQQPSFRDPSYLGPHLSWAPTPKTSPPEGVVPSVPSPLASTTPEPLDRAYRPTNHERGAVEGQAEVLAQTQEVKLRQKPPTGRRSAHAMRHPHYTLPVDGTEPPVFPPDPHDTAPAPRPSGDGAPHRTNGNLAPLSVEDDAMASIPFIDEPTSPSADLRARHVPASSVVSSGMSSAPAIVTSPASPTFTFPLTRLFSHDCTITTERSKSCDEGLNTFRGEEGRVFSRLPKRVKSFFTDGSLDSLGAAEEVRSKRHSTSELGSISYSDIWREGWLHYKQILTEKGKKVGSGMRPWRRVFSVLRSHSLFLYKDKREAVLRGATLGGDADEEQPISIRGCLVDIAYSETKRKHALRLTTQDFCEYLLQAEDREDMLDWIKVISENSKTDNEELGFSRQALISKKLNDYRKQSPTGNKPDSSPRVSRAKPSFLLAKMENAAGAPRSPKPEGKDESSPPKSPWGINIMKKSKKSAPKAFGVRLEDCQPAANNKFIPMIVEICCGLVEEMGLEYTGIYRVPGNNAVVSSLQDQLNKGSDINPAEEKWQDLNVISSLLKSFFRKLPEPLFTDDKYNDFIDANRMENAGDRLKTMKKLIRDLPDHYYHTLKFLVGHLKTVADHCEKNKMEPRNLALVFGPTLVRTSEDNMTDMVTHMPDRYKIVETLIQHYLWFFSEDLDKDEKTPVDTKDLVPAPNIDHLLSNIGKTALLGEASDSTNSDSAKSKGSWGSKRDLTAKDFLTLSIMSAVTGRKRRNRHNGRLVGSSTDDDSEHEPIKASHLGVEEGEEAGLVVAGADTAPRAEGEEEEEDDEEEEEEEEESVVERVRVQVEVKEVVVPSMPCGGEKEKAGQTVMLLPEEEALTSEVKGRAWRGPEDARSIVSGYSTLSTLGRSLASEGRCDEADDERSELVSETDNESGFASRSLTQERPEKHPPASITPTLTPPTPTQPHTQPPTAGQRSFLYTHYKPHPVSATPQHTTPTLSTHTQDPGERSECGARSTTPSSSSFSSSSTTHRLHTRPSFNSHKLIQCDTLARKKLKDRGKTKARSLDLLDLPGPSGEEEGAGAPGAQRDRSRTNPSTGSSQESLRPPRPKEALPPSEAASFTPSGTGQGQGRGSLADQVRARLLGSADDLRIVGLRKPLSPETRRKRRAWRRHTVVVSPTETGDKRPALATNVFPMSPATSKPQESPLDPQELDPRHPLPLGQNPPATRRAPASRFHQYL</sequence>
<dbReference type="CDD" id="cd04395">
    <property type="entry name" value="RhoGAP_ARHGAP21"/>
    <property type="match status" value="1"/>
</dbReference>
<feature type="compositionally biased region" description="Polar residues" evidence="2">
    <location>
        <begin position="619"/>
        <end position="635"/>
    </location>
</feature>
<dbReference type="InterPro" id="IPR036034">
    <property type="entry name" value="PDZ_sf"/>
</dbReference>
<dbReference type="Proteomes" id="UP000694395">
    <property type="component" value="Chromosome 13"/>
</dbReference>
<feature type="region of interest" description="Disordered" evidence="2">
    <location>
        <begin position="1766"/>
        <end position="1846"/>
    </location>
</feature>
<feature type="compositionally biased region" description="Basic and acidic residues" evidence="2">
    <location>
        <begin position="1073"/>
        <end position="1082"/>
    </location>
</feature>
<dbReference type="Ensembl" id="ENSOMYT00000154823.1">
    <property type="protein sequence ID" value="ENSOMYP00000126995.1"/>
    <property type="gene ID" value="ENSOMYG00000011639.2"/>
</dbReference>
<feature type="compositionally biased region" description="Basic and acidic residues" evidence="2">
    <location>
        <begin position="675"/>
        <end position="689"/>
    </location>
</feature>
<dbReference type="SUPFAM" id="SSF50156">
    <property type="entry name" value="PDZ domain-like"/>
    <property type="match status" value="1"/>
</dbReference>
<dbReference type="Gene3D" id="2.30.29.30">
    <property type="entry name" value="Pleckstrin-homology domain (PH domain)/Phosphotyrosine-binding domain (PTB)"/>
    <property type="match status" value="1"/>
</dbReference>
<feature type="compositionally biased region" description="Polar residues" evidence="2">
    <location>
        <begin position="540"/>
        <end position="556"/>
    </location>
</feature>
<feature type="compositionally biased region" description="Polar residues" evidence="2">
    <location>
        <begin position="306"/>
        <end position="316"/>
    </location>
</feature>
<dbReference type="Gene3D" id="2.30.42.10">
    <property type="match status" value="1"/>
</dbReference>
<dbReference type="PROSITE" id="PS50238">
    <property type="entry name" value="RHOGAP"/>
    <property type="match status" value="1"/>
</dbReference>
<evidence type="ECO:0000259" key="4">
    <source>
        <dbReference type="PROSITE" id="PS50106"/>
    </source>
</evidence>
<reference evidence="6" key="2">
    <citation type="submission" date="2025-08" db="UniProtKB">
        <authorList>
            <consortium name="Ensembl"/>
        </authorList>
    </citation>
    <scope>IDENTIFICATION</scope>
</reference>
<organism evidence="6 7">
    <name type="scientific">Oncorhynchus mykiss</name>
    <name type="common">Rainbow trout</name>
    <name type="synonym">Salmo gairdneri</name>
    <dbReference type="NCBI Taxonomy" id="8022"/>
    <lineage>
        <taxon>Eukaryota</taxon>
        <taxon>Metazoa</taxon>
        <taxon>Chordata</taxon>
        <taxon>Craniata</taxon>
        <taxon>Vertebrata</taxon>
        <taxon>Euteleostomi</taxon>
        <taxon>Actinopterygii</taxon>
        <taxon>Neopterygii</taxon>
        <taxon>Teleostei</taxon>
        <taxon>Protacanthopterygii</taxon>
        <taxon>Salmoniformes</taxon>
        <taxon>Salmonidae</taxon>
        <taxon>Salmoninae</taxon>
        <taxon>Oncorhynchus</taxon>
    </lineage>
</organism>
<reference evidence="6" key="1">
    <citation type="submission" date="2020-07" db="EMBL/GenBank/DDBJ databases">
        <title>A long reads based de novo assembly of the rainbow trout Arlee double haploid line genome.</title>
        <authorList>
            <person name="Gao G."/>
            <person name="Palti Y."/>
        </authorList>
    </citation>
    <scope>NUCLEOTIDE SEQUENCE [LARGE SCALE GENOMIC DNA]</scope>
</reference>
<protein>
    <submittedName>
        <fullName evidence="6">Rho GTPase activating protein 23a</fullName>
    </submittedName>
</protein>
<proteinExistence type="predicted"/>
<dbReference type="SUPFAM" id="SSF48350">
    <property type="entry name" value="GTPase activation domain, GAP"/>
    <property type="match status" value="1"/>
</dbReference>
<keyword evidence="1" id="KW-0343">GTPase activation</keyword>
<feature type="compositionally biased region" description="Low complexity" evidence="2">
    <location>
        <begin position="656"/>
        <end position="667"/>
    </location>
</feature>
<feature type="domain" description="PDZ" evidence="4">
    <location>
        <begin position="126"/>
        <end position="233"/>
    </location>
</feature>
<feature type="domain" description="PH" evidence="3">
    <location>
        <begin position="897"/>
        <end position="1014"/>
    </location>
</feature>
<reference evidence="6" key="3">
    <citation type="submission" date="2025-09" db="UniProtKB">
        <authorList>
            <consortium name="Ensembl"/>
        </authorList>
    </citation>
    <scope>IDENTIFICATION</scope>
</reference>
<feature type="region of interest" description="Disordered" evidence="2">
    <location>
        <begin position="1033"/>
        <end position="1052"/>
    </location>
</feature>
<dbReference type="CDD" id="cd06756">
    <property type="entry name" value="PDZ_ARHGAP21_23-like"/>
    <property type="match status" value="1"/>
</dbReference>